<proteinExistence type="predicted"/>
<dbReference type="EMBL" id="CM001218">
    <property type="protein sequence ID" value="KEH38507.1"/>
    <property type="molecule type" value="Genomic_DNA"/>
</dbReference>
<accession>A0A072V9M4</accession>
<gene>
    <name evidence="1" type="ordered locus">MTR_2g072800</name>
</gene>
<reference evidence="1 3" key="2">
    <citation type="journal article" date="2014" name="BMC Genomics">
        <title>An improved genome release (version Mt4.0) for the model legume Medicago truncatula.</title>
        <authorList>
            <person name="Tang H."/>
            <person name="Krishnakumar V."/>
            <person name="Bidwell S."/>
            <person name="Rosen B."/>
            <person name="Chan A."/>
            <person name="Zhou S."/>
            <person name="Gentzbittel L."/>
            <person name="Childs K.L."/>
            <person name="Yandell M."/>
            <person name="Gundlach H."/>
            <person name="Mayer K.F."/>
            <person name="Schwartz D.C."/>
            <person name="Town C.D."/>
        </authorList>
    </citation>
    <scope>GENOME REANNOTATION</scope>
    <source>
        <strain evidence="1">A17</strain>
        <strain evidence="2 3">cv. Jemalong A17</strain>
    </source>
</reference>
<reference evidence="1 3" key="1">
    <citation type="journal article" date="2011" name="Nature">
        <title>The Medicago genome provides insight into the evolution of rhizobial symbioses.</title>
        <authorList>
            <person name="Young N.D."/>
            <person name="Debelle F."/>
            <person name="Oldroyd G.E."/>
            <person name="Geurts R."/>
            <person name="Cannon S.B."/>
            <person name="Udvardi M.K."/>
            <person name="Benedito V.A."/>
            <person name="Mayer K.F."/>
            <person name="Gouzy J."/>
            <person name="Schoof H."/>
            <person name="Van de Peer Y."/>
            <person name="Proost S."/>
            <person name="Cook D.R."/>
            <person name="Meyers B.C."/>
            <person name="Spannagl M."/>
            <person name="Cheung F."/>
            <person name="De Mita S."/>
            <person name="Krishnakumar V."/>
            <person name="Gundlach H."/>
            <person name="Zhou S."/>
            <person name="Mudge J."/>
            <person name="Bharti A.K."/>
            <person name="Murray J.D."/>
            <person name="Naoumkina M.A."/>
            <person name="Rosen B."/>
            <person name="Silverstein K.A."/>
            <person name="Tang H."/>
            <person name="Rombauts S."/>
            <person name="Zhao P.X."/>
            <person name="Zhou P."/>
            <person name="Barbe V."/>
            <person name="Bardou P."/>
            <person name="Bechner M."/>
            <person name="Bellec A."/>
            <person name="Berger A."/>
            <person name="Berges H."/>
            <person name="Bidwell S."/>
            <person name="Bisseling T."/>
            <person name="Choisne N."/>
            <person name="Couloux A."/>
            <person name="Denny R."/>
            <person name="Deshpande S."/>
            <person name="Dai X."/>
            <person name="Doyle J.J."/>
            <person name="Dudez A.M."/>
            <person name="Farmer A.D."/>
            <person name="Fouteau S."/>
            <person name="Franken C."/>
            <person name="Gibelin C."/>
            <person name="Gish J."/>
            <person name="Goldstein S."/>
            <person name="Gonzalez A.J."/>
            <person name="Green P.J."/>
            <person name="Hallab A."/>
            <person name="Hartog M."/>
            <person name="Hua A."/>
            <person name="Humphray S.J."/>
            <person name="Jeong D.H."/>
            <person name="Jing Y."/>
            <person name="Jocker A."/>
            <person name="Kenton S.M."/>
            <person name="Kim D.J."/>
            <person name="Klee K."/>
            <person name="Lai H."/>
            <person name="Lang C."/>
            <person name="Lin S."/>
            <person name="Macmil S.L."/>
            <person name="Magdelenat G."/>
            <person name="Matthews L."/>
            <person name="McCorrison J."/>
            <person name="Monaghan E.L."/>
            <person name="Mun J.H."/>
            <person name="Najar F.Z."/>
            <person name="Nicholson C."/>
            <person name="Noirot C."/>
            <person name="O'Bleness M."/>
            <person name="Paule C.R."/>
            <person name="Poulain J."/>
            <person name="Prion F."/>
            <person name="Qin B."/>
            <person name="Qu C."/>
            <person name="Retzel E.F."/>
            <person name="Riddle C."/>
            <person name="Sallet E."/>
            <person name="Samain S."/>
            <person name="Samson N."/>
            <person name="Sanders I."/>
            <person name="Saurat O."/>
            <person name="Scarpelli C."/>
            <person name="Schiex T."/>
            <person name="Segurens B."/>
            <person name="Severin A.J."/>
            <person name="Sherrier D.J."/>
            <person name="Shi R."/>
            <person name="Sims S."/>
            <person name="Singer S.R."/>
            <person name="Sinharoy S."/>
            <person name="Sterck L."/>
            <person name="Viollet A."/>
            <person name="Wang B.B."/>
            <person name="Wang K."/>
            <person name="Wang M."/>
            <person name="Wang X."/>
            <person name="Warfsmann J."/>
            <person name="Weissenbach J."/>
            <person name="White D.D."/>
            <person name="White J.D."/>
            <person name="Wiley G.B."/>
            <person name="Wincker P."/>
            <person name="Xing Y."/>
            <person name="Yang L."/>
            <person name="Yao Z."/>
            <person name="Ying F."/>
            <person name="Zhai J."/>
            <person name="Zhou L."/>
            <person name="Zuber A."/>
            <person name="Denarie J."/>
            <person name="Dixon R.A."/>
            <person name="May G.D."/>
            <person name="Schwartz D.C."/>
            <person name="Rogers J."/>
            <person name="Quetier F."/>
            <person name="Town C.D."/>
            <person name="Roe B.A."/>
        </authorList>
    </citation>
    <scope>NUCLEOTIDE SEQUENCE [LARGE SCALE GENOMIC DNA]</scope>
    <source>
        <strain evidence="1">A17</strain>
        <strain evidence="2 3">cv. Jemalong A17</strain>
    </source>
</reference>
<dbReference type="HOGENOM" id="CLU_1020714_0_0_1"/>
<evidence type="ECO:0000313" key="1">
    <source>
        <dbReference type="EMBL" id="KEH38507.1"/>
    </source>
</evidence>
<protein>
    <submittedName>
        <fullName evidence="1 2">Uncharacterized protein</fullName>
    </submittedName>
</protein>
<keyword evidence="3" id="KW-1185">Reference proteome</keyword>
<dbReference type="Proteomes" id="UP000002051">
    <property type="component" value="Chromosome 2"/>
</dbReference>
<organism evidence="1 3">
    <name type="scientific">Medicago truncatula</name>
    <name type="common">Barrel medic</name>
    <name type="synonym">Medicago tribuloides</name>
    <dbReference type="NCBI Taxonomy" id="3880"/>
    <lineage>
        <taxon>Eukaryota</taxon>
        <taxon>Viridiplantae</taxon>
        <taxon>Streptophyta</taxon>
        <taxon>Embryophyta</taxon>
        <taxon>Tracheophyta</taxon>
        <taxon>Spermatophyta</taxon>
        <taxon>Magnoliopsida</taxon>
        <taxon>eudicotyledons</taxon>
        <taxon>Gunneridae</taxon>
        <taxon>Pentapetalae</taxon>
        <taxon>rosids</taxon>
        <taxon>fabids</taxon>
        <taxon>Fabales</taxon>
        <taxon>Fabaceae</taxon>
        <taxon>Papilionoideae</taxon>
        <taxon>50 kb inversion clade</taxon>
        <taxon>NPAAA clade</taxon>
        <taxon>Hologalegina</taxon>
        <taxon>IRL clade</taxon>
        <taxon>Trifolieae</taxon>
        <taxon>Medicago</taxon>
    </lineage>
</organism>
<sequence length="273" mass="31265">MRQQNEEQLFNELFKVRRGHPTYGKYRNWCDIALWEEIVKELRKHDPRNNPTISDLLTVVIKYYKEYKDDPDLLQRSSQSFRMNIRQVFDPIPDIYGCLTYDVIERVHCIVRPQSSLSGEAIEYQNNVHALEFFKNKAGRILPSTSDRGGIREYKKERGYGGLLALQYGEDLTALEIDDETKKVLATSPPVLSLLEEEKNQGSIPSCMVSSCGRAGQANQYDECGNQWECSSLFGRRPFLHFIIGGGFNRLVMARRLCEGSHVMVGAPVALCF</sequence>
<evidence type="ECO:0000313" key="3">
    <source>
        <dbReference type="Proteomes" id="UP000002051"/>
    </source>
</evidence>
<reference evidence="2" key="3">
    <citation type="submission" date="2015-04" db="UniProtKB">
        <authorList>
            <consortium name="EnsemblPlants"/>
        </authorList>
    </citation>
    <scope>IDENTIFICATION</scope>
    <source>
        <strain evidence="2">cv. Jemalong A17</strain>
    </source>
</reference>
<dbReference type="AlphaFoldDB" id="A0A072V9M4"/>
<evidence type="ECO:0000313" key="2">
    <source>
        <dbReference type="EnsemblPlants" id="KEH38507"/>
    </source>
</evidence>
<name>A0A072V9M4_MEDTR</name>
<dbReference type="EnsemblPlants" id="KEH38507">
    <property type="protein sequence ID" value="KEH38507"/>
    <property type="gene ID" value="MTR_2g072800"/>
</dbReference>